<name>A0A4R8SMN6_9MYCO</name>
<dbReference type="EMBL" id="PECL01000015">
    <property type="protein sequence ID" value="TDZ99716.1"/>
    <property type="molecule type" value="Genomic_DNA"/>
</dbReference>
<evidence type="ECO:0000313" key="2">
    <source>
        <dbReference type="EMBL" id="TDZ99716.1"/>
    </source>
</evidence>
<accession>A0A4R8SMN6</accession>
<gene>
    <name evidence="2" type="ORF">CCUG60884_04787</name>
</gene>
<dbReference type="AlphaFoldDB" id="A0A4R8SMN6"/>
<feature type="signal peptide" evidence="1">
    <location>
        <begin position="1"/>
        <end position="27"/>
    </location>
</feature>
<dbReference type="Proteomes" id="UP000294604">
    <property type="component" value="Unassembled WGS sequence"/>
</dbReference>
<feature type="chain" id="PRO_5020250933" evidence="1">
    <location>
        <begin position="28"/>
        <end position="137"/>
    </location>
</feature>
<organism evidence="2 3">
    <name type="scientific">Mycobacteroides salmoniphilum</name>
    <dbReference type="NCBI Taxonomy" id="404941"/>
    <lineage>
        <taxon>Bacteria</taxon>
        <taxon>Bacillati</taxon>
        <taxon>Actinomycetota</taxon>
        <taxon>Actinomycetes</taxon>
        <taxon>Mycobacteriales</taxon>
        <taxon>Mycobacteriaceae</taxon>
        <taxon>Mycobacteroides</taxon>
    </lineage>
</organism>
<evidence type="ECO:0000313" key="3">
    <source>
        <dbReference type="Proteomes" id="UP000294604"/>
    </source>
</evidence>
<keyword evidence="1" id="KW-0732">Signal</keyword>
<protein>
    <submittedName>
        <fullName evidence="2">Uncharacterized protein</fullName>
    </submittedName>
</protein>
<reference evidence="2 3" key="1">
    <citation type="journal article" date="2019" name="Sci. Rep.">
        <title>Extended insight into the Mycobacterium chelonae-abscessus complex through whole genome sequencing of Mycobacterium salmoniphilum outbreak and Mycobacterium salmoniphilum-like strains.</title>
        <authorList>
            <person name="Behra P.R.K."/>
            <person name="Das S."/>
            <person name="Pettersson B.M.F."/>
            <person name="Shirreff L."/>
            <person name="DuCote T."/>
            <person name="Jacobsson K.G."/>
            <person name="Ennis D.G."/>
            <person name="Kirsebom L.A."/>
        </authorList>
    </citation>
    <scope>NUCLEOTIDE SEQUENCE [LARGE SCALE GENOMIC DNA]</scope>
    <source>
        <strain evidence="2 3">CCUG 60884</strain>
    </source>
</reference>
<comment type="caution">
    <text evidence="2">The sequence shown here is derived from an EMBL/GenBank/DDBJ whole genome shotgun (WGS) entry which is preliminary data.</text>
</comment>
<sequence precursor="true">MYKLVVRATFAVMSVSLVGLGVGPALAHADPIPAPAPVPAPNPYLNPYSSSAPGAAIYGEMSPYAGGQAPGVSSPQPGIVPGYVPGGLGPLASEISTGSSGYRPGTNAILPGYMTGLPVPDFPANHIQAPPLKLPGN</sequence>
<evidence type="ECO:0000256" key="1">
    <source>
        <dbReference type="SAM" id="SignalP"/>
    </source>
</evidence>
<proteinExistence type="predicted"/>